<comment type="function">
    <text evidence="2">Counteracts the endogenous Pycsar antiviral defense system. Phosphodiesterase that enables metal-dependent hydrolysis of host cyclic nucleotide Pycsar defense signals such as cCMP and cUMP.</text>
</comment>
<dbReference type="Proteomes" id="UP001306950">
    <property type="component" value="Unassembled WGS sequence"/>
</dbReference>
<evidence type="ECO:0000256" key="1">
    <source>
        <dbReference type="ARBA" id="ARBA00034221"/>
    </source>
</evidence>
<evidence type="ECO:0000256" key="3">
    <source>
        <dbReference type="ARBA" id="ARBA00048505"/>
    </source>
</evidence>
<gene>
    <name evidence="5" type="ORF">V3851_19275</name>
</gene>
<dbReference type="PANTHER" id="PTHR42951:SF15">
    <property type="entry name" value="METALLO-BETA-LACTAMASE SUPERFAMILY PROTEIN"/>
    <property type="match status" value="1"/>
</dbReference>
<dbReference type="Pfam" id="PF00753">
    <property type="entry name" value="Lactamase_B"/>
    <property type="match status" value="1"/>
</dbReference>
<evidence type="ECO:0000313" key="5">
    <source>
        <dbReference type="EMBL" id="MEF2967977.1"/>
    </source>
</evidence>
<comment type="catalytic activity">
    <reaction evidence="1">
        <text>3',5'-cyclic CMP + H2O = CMP + H(+)</text>
        <dbReference type="Rhea" id="RHEA:72675"/>
        <dbReference type="ChEBI" id="CHEBI:15377"/>
        <dbReference type="ChEBI" id="CHEBI:15378"/>
        <dbReference type="ChEBI" id="CHEBI:58003"/>
        <dbReference type="ChEBI" id="CHEBI:60377"/>
    </reaction>
    <physiologicalReaction direction="left-to-right" evidence="1">
        <dbReference type="Rhea" id="RHEA:72676"/>
    </physiologicalReaction>
</comment>
<dbReference type="EMBL" id="JAZHPZ010000011">
    <property type="protein sequence ID" value="MEF2967977.1"/>
    <property type="molecule type" value="Genomic_DNA"/>
</dbReference>
<comment type="catalytic activity">
    <reaction evidence="3">
        <text>3',5'-cyclic UMP + H2O = UMP + H(+)</text>
        <dbReference type="Rhea" id="RHEA:70575"/>
        <dbReference type="ChEBI" id="CHEBI:15377"/>
        <dbReference type="ChEBI" id="CHEBI:15378"/>
        <dbReference type="ChEBI" id="CHEBI:57865"/>
        <dbReference type="ChEBI" id="CHEBI:184387"/>
    </reaction>
    <physiologicalReaction direction="left-to-right" evidence="3">
        <dbReference type="Rhea" id="RHEA:70576"/>
    </physiologicalReaction>
</comment>
<reference evidence="5 6" key="1">
    <citation type="submission" date="2024-02" db="EMBL/GenBank/DDBJ databases">
        <title>A nitrogen-fixing paenibacillus bacterium.</title>
        <authorList>
            <person name="Zhang W.L."/>
            <person name="Chen S.F."/>
        </authorList>
    </citation>
    <scope>NUCLEOTIDE SEQUENCE [LARGE SCALE GENOMIC DNA]</scope>
    <source>
        <strain evidence="5 6">M1</strain>
    </source>
</reference>
<protein>
    <submittedName>
        <fullName evidence="5">MBL fold metallo-hydrolase</fullName>
    </submittedName>
</protein>
<dbReference type="InterPro" id="IPR001279">
    <property type="entry name" value="Metallo-B-lactamas"/>
</dbReference>
<dbReference type="InterPro" id="IPR036866">
    <property type="entry name" value="RibonucZ/Hydroxyglut_hydro"/>
</dbReference>
<accession>A0ABU7VW94</accession>
<dbReference type="CDD" id="cd07721">
    <property type="entry name" value="yflN-like_MBL-fold"/>
    <property type="match status" value="1"/>
</dbReference>
<dbReference type="RefSeq" id="WP_331848250.1">
    <property type="nucleotide sequence ID" value="NZ_JAZHPZ010000011.1"/>
</dbReference>
<sequence length="245" mass="26575">MKITENIEVLELTLPAGEGQMTIHPTVIRDEHGCVLVDTGMPGCYRRIMDLIAQAGIDPAALHAVILTHQDIDHVGSLPQFISGNGGKPKVYAHAEDKPYIDGKKLLIKFSPARKEALLQALPEPLAKQFEAVFSTDSSENVTHVLADGQRLPFGGGLTVIHTPGHTPGHISLYHEPSKTLIAGDAMIVQDGMLQGPNPVMTPDMPLALQSLRKLKAYPIETVVCYHGGIYRGDVSKRIEEIIEA</sequence>
<dbReference type="InterPro" id="IPR050855">
    <property type="entry name" value="NDM-1-like"/>
</dbReference>
<name>A0ABU7VW94_9BACL</name>
<dbReference type="Gene3D" id="3.60.15.10">
    <property type="entry name" value="Ribonuclease Z/Hydroxyacylglutathione hydrolase-like"/>
    <property type="match status" value="1"/>
</dbReference>
<dbReference type="SUPFAM" id="SSF56281">
    <property type="entry name" value="Metallo-hydrolase/oxidoreductase"/>
    <property type="match status" value="1"/>
</dbReference>
<proteinExistence type="predicted"/>
<evidence type="ECO:0000313" key="6">
    <source>
        <dbReference type="Proteomes" id="UP001306950"/>
    </source>
</evidence>
<keyword evidence="6" id="KW-1185">Reference proteome</keyword>
<dbReference type="PANTHER" id="PTHR42951">
    <property type="entry name" value="METALLO-BETA-LACTAMASE DOMAIN-CONTAINING"/>
    <property type="match status" value="1"/>
</dbReference>
<dbReference type="SMART" id="SM00849">
    <property type="entry name" value="Lactamase_B"/>
    <property type="match status" value="1"/>
</dbReference>
<organism evidence="5 6">
    <name type="scientific">Paenibacillus haidiansis</name>
    <dbReference type="NCBI Taxonomy" id="1574488"/>
    <lineage>
        <taxon>Bacteria</taxon>
        <taxon>Bacillati</taxon>
        <taxon>Bacillota</taxon>
        <taxon>Bacilli</taxon>
        <taxon>Bacillales</taxon>
        <taxon>Paenibacillaceae</taxon>
        <taxon>Paenibacillus</taxon>
    </lineage>
</organism>
<comment type="caution">
    <text evidence="5">The sequence shown here is derived from an EMBL/GenBank/DDBJ whole genome shotgun (WGS) entry which is preliminary data.</text>
</comment>
<feature type="domain" description="Metallo-beta-lactamase" evidence="4">
    <location>
        <begin position="22"/>
        <end position="227"/>
    </location>
</feature>
<evidence type="ECO:0000256" key="2">
    <source>
        <dbReference type="ARBA" id="ARBA00034301"/>
    </source>
</evidence>
<evidence type="ECO:0000259" key="4">
    <source>
        <dbReference type="SMART" id="SM00849"/>
    </source>
</evidence>